<dbReference type="PATRIC" id="fig|1225176.3.peg.691"/>
<name>K1L7I5_CECL9</name>
<proteinExistence type="predicted"/>
<dbReference type="SUPFAM" id="SSF103647">
    <property type="entry name" value="TSP type-3 repeat"/>
    <property type="match status" value="1"/>
</dbReference>
<dbReference type="InterPro" id="IPR003367">
    <property type="entry name" value="Thrombospondin_3-like_rpt"/>
</dbReference>
<organism evidence="4 5">
    <name type="scientific">Cecembia lonarensis (strain CCUG 58316 / KCTC 22772 / LW9)</name>
    <dbReference type="NCBI Taxonomy" id="1225176"/>
    <lineage>
        <taxon>Bacteria</taxon>
        <taxon>Pseudomonadati</taxon>
        <taxon>Bacteroidota</taxon>
        <taxon>Cytophagia</taxon>
        <taxon>Cytophagales</taxon>
        <taxon>Cyclobacteriaceae</taxon>
        <taxon>Cecembia</taxon>
    </lineage>
</organism>
<feature type="domain" description="Cadherin-like beta-sandwich-like" evidence="3">
    <location>
        <begin position="41"/>
        <end position="131"/>
    </location>
</feature>
<reference evidence="4 5" key="1">
    <citation type="journal article" date="2012" name="J. Bacteriol.">
        <title>Draft Genome Sequence of Cecembia lonarensis Strain LW9T, Isolated from Lonar Lake, a Haloalkaline Lake in India.</title>
        <authorList>
            <person name="Shivaji S."/>
            <person name="Ara S."/>
            <person name="Singh A."/>
            <person name="Pinnaka A.K."/>
        </authorList>
    </citation>
    <scope>NUCLEOTIDE SEQUENCE [LARGE SCALE GENOMIC DNA]</scope>
    <source>
        <strain evidence="4 5">LW9</strain>
    </source>
</reference>
<dbReference type="Gene3D" id="4.10.1080.10">
    <property type="entry name" value="TSP type-3 repeat"/>
    <property type="match status" value="2"/>
</dbReference>
<evidence type="ECO:0000313" key="4">
    <source>
        <dbReference type="EMBL" id="EKB50666.1"/>
    </source>
</evidence>
<dbReference type="GO" id="GO:0005509">
    <property type="term" value="F:calcium ion binding"/>
    <property type="evidence" value="ECO:0007669"/>
    <property type="project" value="InterPro"/>
</dbReference>
<keyword evidence="4" id="KW-0326">Glycosidase</keyword>
<dbReference type="Pfam" id="PF02412">
    <property type="entry name" value="TSP_3"/>
    <property type="match status" value="6"/>
</dbReference>
<feature type="region of interest" description="Disordered" evidence="2">
    <location>
        <begin position="176"/>
        <end position="495"/>
    </location>
</feature>
<dbReference type="Pfam" id="PF13585">
    <property type="entry name" value="CHU_C"/>
    <property type="match status" value="1"/>
</dbReference>
<feature type="compositionally biased region" description="Acidic residues" evidence="2">
    <location>
        <begin position="196"/>
        <end position="217"/>
    </location>
</feature>
<dbReference type="InterPro" id="IPR026341">
    <property type="entry name" value="T9SS_type_B"/>
</dbReference>
<dbReference type="NCBIfam" id="TIGR04131">
    <property type="entry name" value="Bac_Flav_CTERM"/>
    <property type="match status" value="1"/>
</dbReference>
<feature type="compositionally biased region" description="Acidic residues" evidence="2">
    <location>
        <begin position="225"/>
        <end position="380"/>
    </location>
</feature>
<comment type="caution">
    <text evidence="4">The sequence shown here is derived from an EMBL/GenBank/DDBJ whole genome shotgun (WGS) entry which is preliminary data.</text>
</comment>
<keyword evidence="5" id="KW-1185">Reference proteome</keyword>
<dbReference type="GO" id="GO:0007155">
    <property type="term" value="P:cell adhesion"/>
    <property type="evidence" value="ECO:0007669"/>
    <property type="project" value="InterPro"/>
</dbReference>
<dbReference type="Proteomes" id="UP000004478">
    <property type="component" value="Unassembled WGS sequence"/>
</dbReference>
<gene>
    <name evidence="4" type="ORF">B879_00645</name>
</gene>
<sequence length="799" mass="86944">MYQYIRGFTLCLIIFLVSSNGLYSFGIDRSYFLTFSNEAGLSNLQLNEGRLEPRFNPNVTTYRVNLDFHTFYINLTPFASDPNSRIFINGKNVASGSATGKIFLNPGENKLSVEVRNQTGSEIVYQIFVTRNKPTGENYRTSNWDIPECDESSPLFDEDACAAALRDDDGDGVPNYLDFCPGTPPGTIVDEFGCPLEDEQPENPSDGDDDGSDDGSEDGGNGNDDGSDDGDTEDDGDNGDSDGSEDGDNGNDDGSDDGDTGDDGDNGDSDGSEDGDNGNDDGADDGDTGDDGDNGDSDGSEDGDNGNDDGADDSDTGDDGDNGDSDGSEDGDNGNDDGSDDSDTGDDDNNESEPLDSDGDGVPDEFDQCPDTPEGEEVDENGCSRDQIDTDGDGVPDYLDQCPDTPEGEEVDENGCSRDQIDTDGDGVPDYLDQCPDTPEGEEVDENGCSRDQIDTDGDGIPDYLDQCPDTPEGEEVDENGCSKDQIDTDGDGVPDHLDLCPNTPEGEEVDEYGCSVNELEPTLVVDFIDFDMIEVPWGTTFDQIGLPTEIVVITESGETFTFPIIWSQEGYDPYQSGPYILTGTVQLPQSWEAVFENLPTITVLVLPKDPPLDLILSNDFFNQNDSSTPILIGDFTVIDPLDDVHILELAPGVADNDLFTIIDGQLYWNNNELIPGKNEFTIVVTVIDREGNIFTKEFIISRRLTNLLMEMEIPNTFTPDGDNINDDWGLPVLQIFNAVRLHIYERGGLRVFFTEDPSKRWDGTYLGKPLPIDSYYYVIEVDDNEASRKGILNLLRRQ</sequence>
<keyword evidence="1" id="KW-0732">Signal</keyword>
<dbReference type="InterPro" id="IPR028974">
    <property type="entry name" value="TSP_type-3_rpt"/>
</dbReference>
<dbReference type="RefSeq" id="WP_009183693.1">
    <property type="nucleotide sequence ID" value="NZ_AMGM01000006.1"/>
</dbReference>
<evidence type="ECO:0000313" key="5">
    <source>
        <dbReference type="Proteomes" id="UP000004478"/>
    </source>
</evidence>
<accession>K1L7I5</accession>
<dbReference type="AlphaFoldDB" id="K1L7I5"/>
<dbReference type="InterPro" id="IPR025883">
    <property type="entry name" value="Cadherin-like_domain"/>
</dbReference>
<evidence type="ECO:0000259" key="3">
    <source>
        <dbReference type="Pfam" id="PF12733"/>
    </source>
</evidence>
<dbReference type="GO" id="GO:0033953">
    <property type="term" value="F:alpha-agarase activity"/>
    <property type="evidence" value="ECO:0007669"/>
    <property type="project" value="UniProtKB-EC"/>
</dbReference>
<dbReference type="EMBL" id="AMGM01000006">
    <property type="protein sequence ID" value="EKB50666.1"/>
    <property type="molecule type" value="Genomic_DNA"/>
</dbReference>
<dbReference type="Pfam" id="PF12733">
    <property type="entry name" value="Cadherin-like"/>
    <property type="match status" value="1"/>
</dbReference>
<evidence type="ECO:0000256" key="1">
    <source>
        <dbReference type="ARBA" id="ARBA00022729"/>
    </source>
</evidence>
<evidence type="ECO:0000256" key="2">
    <source>
        <dbReference type="SAM" id="MobiDB-lite"/>
    </source>
</evidence>
<keyword evidence="4" id="KW-0378">Hydrolase</keyword>
<protein>
    <submittedName>
        <fullName evidence="4">Alpha-agarase</fullName>
        <ecNumber evidence="4">3.2.1.158</ecNumber>
    </submittedName>
</protein>
<dbReference type="EC" id="3.2.1.158" evidence="4"/>